<dbReference type="STRING" id="59463.ENSMLUP00000021439"/>
<evidence type="ECO:0000256" key="5">
    <source>
        <dbReference type="ARBA" id="ARBA00032732"/>
    </source>
</evidence>
<keyword evidence="8" id="KW-1185">Reference proteome</keyword>
<evidence type="ECO:0000256" key="6">
    <source>
        <dbReference type="ARBA" id="ARBA00034096"/>
    </source>
</evidence>
<protein>
    <recommendedName>
        <fullName evidence="3">Interleukin-1 receptor antagonist protein</fullName>
    </recommendedName>
    <alternativeName>
        <fullName evidence="5">IL1 inhibitor</fullName>
    </alternativeName>
</protein>
<comment type="subcellular location">
    <subcellularLocation>
        <location evidence="1">Secreted</location>
    </subcellularLocation>
</comment>
<sequence>VTSRVLCAFSPCHLVGIGSPMTFSIRDPQQMVWVLEGESLIAVPSDNNVKPATVFSVPCTDPDISNEKGSPIYLGVKEDLCLFCAEIEGRPTLQLKKESIMKLYEEKKAQKSFLFLRGIEGSTSTFQSVACLGWYIATSLQARQPVTLTNDRGKTYNTNFYFSSL</sequence>
<dbReference type="HOGENOM" id="CLU_095373_1_0_1"/>
<dbReference type="GO" id="GO:0019221">
    <property type="term" value="P:cytokine-mediated signaling pathway"/>
    <property type="evidence" value="ECO:0007669"/>
    <property type="project" value="TreeGrafter"/>
</dbReference>
<dbReference type="PRINTS" id="PR01360">
    <property type="entry name" value="INTRLEUKIN1X"/>
</dbReference>
<proteinExistence type="inferred from homology"/>
<reference evidence="7 8" key="1">
    <citation type="journal article" date="2011" name="Nature">
        <title>A high-resolution map of human evolutionary constraint using 29 mammals.</title>
        <authorList>
            <person name="Lindblad-Toh K."/>
            <person name="Garber M."/>
            <person name="Zuk O."/>
            <person name="Lin M.F."/>
            <person name="Parker B.J."/>
            <person name="Washietl S."/>
            <person name="Kheradpour P."/>
            <person name="Ernst J."/>
            <person name="Jordan G."/>
            <person name="Mauceli E."/>
            <person name="Ward L.D."/>
            <person name="Lowe C.B."/>
            <person name="Holloway A.K."/>
            <person name="Clamp M."/>
            <person name="Gnerre S."/>
            <person name="Alfoldi J."/>
            <person name="Beal K."/>
            <person name="Chang J."/>
            <person name="Clawson H."/>
            <person name="Cuff J."/>
            <person name="Di Palma F."/>
            <person name="Fitzgerald S."/>
            <person name="Flicek P."/>
            <person name="Guttman M."/>
            <person name="Hubisz M.J."/>
            <person name="Jaffe D.B."/>
            <person name="Jungreis I."/>
            <person name="Kent W.J."/>
            <person name="Kostka D."/>
            <person name="Lara M."/>
            <person name="Martins A.L."/>
            <person name="Massingham T."/>
            <person name="Moltke I."/>
            <person name="Raney B.J."/>
            <person name="Rasmussen M.D."/>
            <person name="Robinson J."/>
            <person name="Stark A."/>
            <person name="Vilella A.J."/>
            <person name="Wen J."/>
            <person name="Xie X."/>
            <person name="Zody M.C."/>
            <person name="Baldwin J."/>
            <person name="Bloom T."/>
            <person name="Chin C.W."/>
            <person name="Heiman D."/>
            <person name="Nicol R."/>
            <person name="Nusbaum C."/>
            <person name="Young S."/>
            <person name="Wilkinson J."/>
            <person name="Worley K.C."/>
            <person name="Kovar C.L."/>
            <person name="Muzny D.M."/>
            <person name="Gibbs R.A."/>
            <person name="Cree A."/>
            <person name="Dihn H.H."/>
            <person name="Fowler G."/>
            <person name="Jhangiani S."/>
            <person name="Joshi V."/>
            <person name="Lee S."/>
            <person name="Lewis L.R."/>
            <person name="Nazareth L.V."/>
            <person name="Okwuonu G."/>
            <person name="Santibanez J."/>
            <person name="Warren W.C."/>
            <person name="Mardis E.R."/>
            <person name="Weinstock G.M."/>
            <person name="Wilson R.K."/>
            <person name="Delehaunty K."/>
            <person name="Dooling D."/>
            <person name="Fronik C."/>
            <person name="Fulton L."/>
            <person name="Fulton B."/>
            <person name="Graves T."/>
            <person name="Minx P."/>
            <person name="Sodergren E."/>
            <person name="Birney E."/>
            <person name="Margulies E.H."/>
            <person name="Herrero J."/>
            <person name="Green E.D."/>
            <person name="Haussler D."/>
            <person name="Siepel A."/>
            <person name="Goldman N."/>
            <person name="Pollard K.S."/>
            <person name="Pedersen J.S."/>
            <person name="Lander E.S."/>
            <person name="Kellis M."/>
        </authorList>
    </citation>
    <scope>NUCLEOTIDE SEQUENCE [LARGE SCALE GENOMIC DNA]</scope>
</reference>
<comment type="function">
    <text evidence="6">Anti-inflammatory antagonist of interleukin-1 family of proinflammatory cytokines such as interleukin-1beta/IL1B and interleukin-1alpha/IL1A. Protects from immune dysregulation and uncontrolled systemic inflammation triggered by IL1 for a range of innate stimulatory agents such as pathogens.</text>
</comment>
<dbReference type="Pfam" id="PF00340">
    <property type="entry name" value="IL1"/>
    <property type="match status" value="1"/>
</dbReference>
<dbReference type="GO" id="GO:0071222">
    <property type="term" value="P:cellular response to lipopolysaccharide"/>
    <property type="evidence" value="ECO:0007669"/>
    <property type="project" value="TreeGrafter"/>
</dbReference>
<evidence type="ECO:0000256" key="1">
    <source>
        <dbReference type="ARBA" id="ARBA00004613"/>
    </source>
</evidence>
<dbReference type="GO" id="GO:0005615">
    <property type="term" value="C:extracellular space"/>
    <property type="evidence" value="ECO:0007669"/>
    <property type="project" value="InterPro"/>
</dbReference>
<dbReference type="SUPFAM" id="SSF50353">
    <property type="entry name" value="Cytokine"/>
    <property type="match status" value="1"/>
</dbReference>
<dbReference type="GO" id="GO:0005149">
    <property type="term" value="F:interleukin-1 receptor binding"/>
    <property type="evidence" value="ECO:0007669"/>
    <property type="project" value="InterPro"/>
</dbReference>
<comment type="similarity">
    <text evidence="2">Belongs to the IL-1 family.</text>
</comment>
<dbReference type="InterPro" id="IPR000975">
    <property type="entry name" value="IL-1_fam"/>
</dbReference>
<dbReference type="GO" id="GO:0010628">
    <property type="term" value="P:positive regulation of gene expression"/>
    <property type="evidence" value="ECO:0007669"/>
    <property type="project" value="TreeGrafter"/>
</dbReference>
<dbReference type="eggNOG" id="ENOG502STX9">
    <property type="taxonomic scope" value="Eukaryota"/>
</dbReference>
<dbReference type="GO" id="GO:0002437">
    <property type="term" value="P:inflammatory response to antigenic stimulus"/>
    <property type="evidence" value="ECO:0007669"/>
    <property type="project" value="TreeGrafter"/>
</dbReference>
<dbReference type="AlphaFoldDB" id="G1QCK6"/>
<dbReference type="InParanoid" id="G1QCK6"/>
<evidence type="ECO:0000313" key="7">
    <source>
        <dbReference type="Ensembl" id="ENSMLUP00000021439.1"/>
    </source>
</evidence>
<dbReference type="OMA" id="ICDTADK"/>
<name>G1QCK6_MYOLU</name>
<dbReference type="InterPro" id="IPR008996">
    <property type="entry name" value="IL1/FGF"/>
</dbReference>
<dbReference type="FunFam" id="2.80.10.50:FF:000013">
    <property type="entry name" value="Interleukin-1"/>
    <property type="match status" value="1"/>
</dbReference>
<dbReference type="PANTHER" id="PTHR10078">
    <property type="entry name" value="INTERLEUKIN-1 FAMILY MEMBER"/>
    <property type="match status" value="1"/>
</dbReference>
<evidence type="ECO:0000313" key="8">
    <source>
        <dbReference type="Proteomes" id="UP000001074"/>
    </source>
</evidence>
<accession>G1QCK6</accession>
<dbReference type="GeneTree" id="ENSGT00950000182943"/>
<reference evidence="7" key="3">
    <citation type="submission" date="2025-09" db="UniProtKB">
        <authorList>
            <consortium name="Ensembl"/>
        </authorList>
    </citation>
    <scope>IDENTIFICATION</scope>
</reference>
<dbReference type="GO" id="GO:0045582">
    <property type="term" value="P:positive regulation of T cell differentiation"/>
    <property type="evidence" value="ECO:0007669"/>
    <property type="project" value="TreeGrafter"/>
</dbReference>
<dbReference type="EMBL" id="AAPE02062728">
    <property type="status" value="NOT_ANNOTATED_CDS"/>
    <property type="molecule type" value="Genomic_DNA"/>
</dbReference>
<dbReference type="Proteomes" id="UP000001074">
    <property type="component" value="Unassembled WGS sequence"/>
</dbReference>
<keyword evidence="4" id="KW-0964">Secreted</keyword>
<dbReference type="Ensembl" id="ENSMLUT00000028510.1">
    <property type="protein sequence ID" value="ENSMLUP00000021439.1"/>
    <property type="gene ID" value="ENSMLUG00000027712.1"/>
</dbReference>
<dbReference type="CDD" id="cd23300">
    <property type="entry name" value="beta-trefoil_IL36"/>
    <property type="match status" value="1"/>
</dbReference>
<evidence type="ECO:0000256" key="4">
    <source>
        <dbReference type="ARBA" id="ARBA00022525"/>
    </source>
</evidence>
<evidence type="ECO:0000256" key="3">
    <source>
        <dbReference type="ARBA" id="ARBA00020519"/>
    </source>
</evidence>
<dbReference type="GO" id="GO:0005125">
    <property type="term" value="F:cytokine activity"/>
    <property type="evidence" value="ECO:0007669"/>
    <property type="project" value="InterPro"/>
</dbReference>
<dbReference type="Gene3D" id="2.80.10.50">
    <property type="match status" value="1"/>
</dbReference>
<dbReference type="SMART" id="SM00125">
    <property type="entry name" value="IL1"/>
    <property type="match status" value="1"/>
</dbReference>
<organism evidence="7 8">
    <name type="scientific">Myotis lucifugus</name>
    <name type="common">Little brown bat</name>
    <dbReference type="NCBI Taxonomy" id="59463"/>
    <lineage>
        <taxon>Eukaryota</taxon>
        <taxon>Metazoa</taxon>
        <taxon>Chordata</taxon>
        <taxon>Craniata</taxon>
        <taxon>Vertebrata</taxon>
        <taxon>Euteleostomi</taxon>
        <taxon>Mammalia</taxon>
        <taxon>Eutheria</taxon>
        <taxon>Laurasiatheria</taxon>
        <taxon>Chiroptera</taxon>
        <taxon>Yangochiroptera</taxon>
        <taxon>Vespertilionidae</taxon>
        <taxon>Myotis</taxon>
    </lineage>
</organism>
<dbReference type="InterPro" id="IPR003297">
    <property type="entry name" value="IL-1RA/IL-36"/>
</dbReference>
<evidence type="ECO:0000256" key="2">
    <source>
        <dbReference type="ARBA" id="ARBA00010448"/>
    </source>
</evidence>
<reference evidence="7" key="2">
    <citation type="submission" date="2025-08" db="UniProtKB">
        <authorList>
            <consortium name="Ensembl"/>
        </authorList>
    </citation>
    <scope>IDENTIFICATION</scope>
</reference>
<dbReference type="PANTHER" id="PTHR10078:SF24">
    <property type="entry name" value="INTERLEUKIN-36 BETA"/>
    <property type="match status" value="1"/>
</dbReference>